<comment type="caution">
    <text evidence="1">The sequence shown here is derived from an EMBL/GenBank/DDBJ whole genome shotgun (WGS) entry which is preliminary data.</text>
</comment>
<gene>
    <name evidence="1" type="ORF">A3K89_12960</name>
</gene>
<reference evidence="1 2" key="1">
    <citation type="submission" date="2016-03" db="EMBL/GenBank/DDBJ databases">
        <title>Genome sequence of Rhodococcus kyotonensis KB10.</title>
        <authorList>
            <person name="Jeong H."/>
            <person name="Hong C.E."/>
            <person name="Jo S.H."/>
            <person name="Park J.M."/>
        </authorList>
    </citation>
    <scope>NUCLEOTIDE SEQUENCE [LARGE SCALE GENOMIC DNA]</scope>
    <source>
        <strain evidence="1 2">KB10</strain>
    </source>
</reference>
<dbReference type="Proteomes" id="UP000077519">
    <property type="component" value="Unassembled WGS sequence"/>
</dbReference>
<evidence type="ECO:0000313" key="1">
    <source>
        <dbReference type="EMBL" id="OAK51135.1"/>
    </source>
</evidence>
<keyword evidence="2" id="KW-1185">Reference proteome</keyword>
<protein>
    <submittedName>
        <fullName evidence="1">Uncharacterized protein</fullName>
    </submittedName>
</protein>
<dbReference type="EMBL" id="LVHI01000040">
    <property type="protein sequence ID" value="OAK51135.1"/>
    <property type="molecule type" value="Genomic_DNA"/>
</dbReference>
<sequence length="99" mass="10790">MSEMYLHPKDGVAIVVCVENTRSEWVARLRASIDGIGPSHRPLSLTVWSDATHFGHAVVIGLDPELGCSRLAVDPDAENSVRRIVAWLCHPIAGLYVST</sequence>
<dbReference type="AlphaFoldDB" id="A0A177Y6M5"/>
<organism evidence="1 2">
    <name type="scientific">Rhodococcoides kyotonense</name>
    <dbReference type="NCBI Taxonomy" id="398843"/>
    <lineage>
        <taxon>Bacteria</taxon>
        <taxon>Bacillati</taxon>
        <taxon>Actinomycetota</taxon>
        <taxon>Actinomycetes</taxon>
        <taxon>Mycobacteriales</taxon>
        <taxon>Nocardiaceae</taxon>
        <taxon>Rhodococcoides</taxon>
    </lineage>
</organism>
<accession>A0A177Y6M5</accession>
<name>A0A177Y6M5_9NOCA</name>
<proteinExistence type="predicted"/>
<evidence type="ECO:0000313" key="2">
    <source>
        <dbReference type="Proteomes" id="UP000077519"/>
    </source>
</evidence>